<dbReference type="PRINTS" id="PR01185">
    <property type="entry name" value="INTEGRINA"/>
</dbReference>
<dbReference type="Pfam" id="PF01839">
    <property type="entry name" value="FG-GAP"/>
    <property type="match status" value="4"/>
</dbReference>
<keyword evidence="2" id="KW-0677">Repeat</keyword>
<dbReference type="PROSITE" id="PS51257">
    <property type="entry name" value="PROKAR_LIPOPROTEIN"/>
    <property type="match status" value="1"/>
</dbReference>
<sequence length="1251" mass="127877">MTRSWWASLGLVLGAAACGAGDARPVALEPVTVDGFSCAPFQMQSAHVRMATGSAVALHAAGGSGVATFTLVGDTGGASIEPGGGLRAGKRAASFEAIAHDGRCRAEARTRVEVVGPFEVEPASIVVARGTRLSFAASGALGSVAYTVLERPAGREGALGKIDAGTFVAGDVEGTYRIAARDAGSGNEARLTVTVGKPVPLRPRAELYAVPARGRVRLDFRGGSARVDPVSVGGAGGRVTVESGDAWFEAGARPGVADVTVRDRFTKETAKVRVLVAEMLGAPPLARGTQTGLGDLAVGDVNGDGKPDIVVGHAERSKAAMEAGGILVYSGSGAPGAVDAVPGVIEGERAADHLGAVLAVRDLNGDGIDDIVAGVPDADLGDTDRGEVAIYLGSSHGIETEPDRIVAGEGINHHFGAALALGDLDGDGAPDLAVSAPTGKSSFEPACEGGRVSIFRNKKTPRGVLEGVPEQTLDMRPVQSDSDAVPACGNGPTGAGRALALIDMDGDKTADLVVGLPQVSYPQPGKSQGQVLVFRGLGGAKFETDPAWALELDPPQRKDNAAFGSGLDVVRAEPRGPEMLVVRAPGLGFFSFAPGSLGPRGRDRRAHVVTTAAARAFYLEGREPARGIGRSAALADVDPAPGLEYVVSAPENRGGVLVFSAAGLLERRGALAPLADGAGRPNEFTGLRIAAVGAGALAVWSPWRNTAQGNFAGAIDVVPAGPAPFKSRWPGKEAMVLPTFGAGDRAGQAVELGVLDGKSITVVGAPGANASSRLRAGAVDLFGADAARPLQRVAGERQDAQFGRGPMAVLDFDGDGQLDLAVGDPDDNWGGPAPKGYVDPEGCSALDAAGKPILTVHRGSVRIYSMVSGKMVERFRVVAPKESPRNMKGWPPYARGRFGFSLAVADVNGDKLDDLVVGRPNSMDGSGAEVILGRKPDAGGGVLVACNTGETGKNGALVMPSMAEGVPTSYGGAVARVGDLDKDGCDEVAISLSSIGGFPEHAGVAVAFGYDAEGKRCRGHDRPFVLRLVADDHTLADDVVGDAKTRANDLQDLRQPTTMGRVLARGSGDFTGDGIPDVVFRDGDLTLGEVRGPAVEIISGAYLAGLCPNHRCPRGRRGALFSDGDWNVVAMRPLGAPVRRVLFAEPTARGGIASIALGDANRDGVADLAMGVPDDSDQGEFAGVVRVYLGGNKTAEDPFLMAVGDLKEKSVFGVSVALSPAALVVGASGSTRGGKGANLGAAYRWNLEVPK</sequence>
<dbReference type="EMBL" id="CP089982">
    <property type="protein sequence ID" value="WXA92615.1"/>
    <property type="molecule type" value="Genomic_DNA"/>
</dbReference>
<reference evidence="5 6" key="1">
    <citation type="submission" date="2021-12" db="EMBL/GenBank/DDBJ databases">
        <title>Discovery of the Pendulisporaceae a myxobacterial family with distinct sporulation behavior and unique specialized metabolism.</title>
        <authorList>
            <person name="Garcia R."/>
            <person name="Popoff A."/>
            <person name="Bader C.D."/>
            <person name="Loehr J."/>
            <person name="Walesch S."/>
            <person name="Walt C."/>
            <person name="Boldt J."/>
            <person name="Bunk B."/>
            <person name="Haeckl F.J.F.P.J."/>
            <person name="Gunesch A.P."/>
            <person name="Birkelbach J."/>
            <person name="Nuebel U."/>
            <person name="Pietschmann T."/>
            <person name="Bach T."/>
            <person name="Mueller R."/>
        </authorList>
    </citation>
    <scope>NUCLEOTIDE SEQUENCE [LARGE SCALE GENOMIC DNA]</scope>
    <source>
        <strain evidence="5 6">MSr12523</strain>
    </source>
</reference>
<dbReference type="PANTHER" id="PTHR23220:SF133">
    <property type="entry name" value="INTEGRIN ALPHA-PS2"/>
    <property type="match status" value="1"/>
</dbReference>
<keyword evidence="6" id="KW-1185">Reference proteome</keyword>
<name>A0ABZ2K655_9BACT</name>
<evidence type="ECO:0000313" key="5">
    <source>
        <dbReference type="EMBL" id="WXA92615.1"/>
    </source>
</evidence>
<evidence type="ECO:0000256" key="3">
    <source>
        <dbReference type="ARBA" id="ARBA00023180"/>
    </source>
</evidence>
<evidence type="ECO:0000256" key="1">
    <source>
        <dbReference type="ARBA" id="ARBA00022729"/>
    </source>
</evidence>
<dbReference type="SMART" id="SM00191">
    <property type="entry name" value="Int_alpha"/>
    <property type="match status" value="8"/>
</dbReference>
<keyword evidence="3" id="KW-0325">Glycoprotein</keyword>
<accession>A0ABZ2K655</accession>
<organism evidence="5 6">
    <name type="scientific">Pendulispora brunnea</name>
    <dbReference type="NCBI Taxonomy" id="2905690"/>
    <lineage>
        <taxon>Bacteria</taxon>
        <taxon>Pseudomonadati</taxon>
        <taxon>Myxococcota</taxon>
        <taxon>Myxococcia</taxon>
        <taxon>Myxococcales</taxon>
        <taxon>Sorangiineae</taxon>
        <taxon>Pendulisporaceae</taxon>
        <taxon>Pendulispora</taxon>
    </lineage>
</organism>
<proteinExistence type="predicted"/>
<dbReference type="PROSITE" id="PS51470">
    <property type="entry name" value="FG_GAP"/>
    <property type="match status" value="4"/>
</dbReference>
<dbReference type="InterPro" id="IPR013519">
    <property type="entry name" value="Int_alpha_beta-p"/>
</dbReference>
<protein>
    <submittedName>
        <fullName evidence="5">FG-GAP-like repeat-containing protein</fullName>
    </submittedName>
</protein>
<dbReference type="SUPFAM" id="SSF69318">
    <property type="entry name" value="Integrin alpha N-terminal domain"/>
    <property type="match status" value="3"/>
</dbReference>
<gene>
    <name evidence="5" type="ORF">LZC95_39985</name>
</gene>
<evidence type="ECO:0000256" key="4">
    <source>
        <dbReference type="SAM" id="SignalP"/>
    </source>
</evidence>
<dbReference type="Gene3D" id="2.130.10.130">
    <property type="entry name" value="Integrin alpha, N-terminal"/>
    <property type="match status" value="5"/>
</dbReference>
<feature type="chain" id="PRO_5045152555" evidence="4">
    <location>
        <begin position="21"/>
        <end position="1251"/>
    </location>
</feature>
<dbReference type="InterPro" id="IPR028994">
    <property type="entry name" value="Integrin_alpha_N"/>
</dbReference>
<dbReference type="InterPro" id="IPR013517">
    <property type="entry name" value="FG-GAP"/>
</dbReference>
<dbReference type="RefSeq" id="WP_394843219.1">
    <property type="nucleotide sequence ID" value="NZ_CP089982.1"/>
</dbReference>
<feature type="signal peptide" evidence="4">
    <location>
        <begin position="1"/>
        <end position="20"/>
    </location>
</feature>
<keyword evidence="1 4" id="KW-0732">Signal</keyword>
<dbReference type="Proteomes" id="UP001379533">
    <property type="component" value="Chromosome"/>
</dbReference>
<evidence type="ECO:0000256" key="2">
    <source>
        <dbReference type="ARBA" id="ARBA00022737"/>
    </source>
</evidence>
<evidence type="ECO:0000313" key="6">
    <source>
        <dbReference type="Proteomes" id="UP001379533"/>
    </source>
</evidence>
<dbReference type="PANTHER" id="PTHR23220">
    <property type="entry name" value="INTEGRIN ALPHA"/>
    <property type="match status" value="1"/>
</dbReference>
<dbReference type="InterPro" id="IPR000413">
    <property type="entry name" value="Integrin_alpha"/>
</dbReference>